<name>A0A8G0PBV3_9HYPO</name>
<proteinExistence type="predicted"/>
<protein>
    <submittedName>
        <fullName evidence="1">Uncharacterized protein</fullName>
    </submittedName>
</protein>
<evidence type="ECO:0000313" key="2">
    <source>
        <dbReference type="Proteomes" id="UP000826661"/>
    </source>
</evidence>
<sequence>MANQTPEILMKHPRWLYAIAILYTEDRARYSYQHRHQLVVFYSVCGRAWQLKRASTASYTCAWTAEYKCICHQAAGRSCQGLPGTHTHKYMAIAAWRFISWMQPRARP</sequence>
<evidence type="ECO:0000313" key="1">
    <source>
        <dbReference type="EMBL" id="QYS93494.1"/>
    </source>
</evidence>
<dbReference type="AlphaFoldDB" id="A0A8G0PBV3"/>
<accession>A0A8G0PBV3</accession>
<gene>
    <name evidence="1" type="ORF">H0G86_000869</name>
</gene>
<dbReference type="Proteomes" id="UP000826661">
    <property type="component" value="Chromosome I"/>
</dbReference>
<reference evidence="1 2" key="1">
    <citation type="journal article" date="2021" name="BMC Genomics">
        <title>Telomere-to-telomere genome assembly of asparaginase-producing Trichoderma simmonsii.</title>
        <authorList>
            <person name="Chung D."/>
            <person name="Kwon Y.M."/>
            <person name="Yang Y."/>
        </authorList>
    </citation>
    <scope>NUCLEOTIDE SEQUENCE [LARGE SCALE GENOMIC DNA]</scope>
    <source>
        <strain evidence="1 2">GH-Sj1</strain>
    </source>
</reference>
<keyword evidence="2" id="KW-1185">Reference proteome</keyword>
<organism evidence="1 2">
    <name type="scientific">Trichoderma simmonsii</name>
    <dbReference type="NCBI Taxonomy" id="1491479"/>
    <lineage>
        <taxon>Eukaryota</taxon>
        <taxon>Fungi</taxon>
        <taxon>Dikarya</taxon>
        <taxon>Ascomycota</taxon>
        <taxon>Pezizomycotina</taxon>
        <taxon>Sordariomycetes</taxon>
        <taxon>Hypocreomycetidae</taxon>
        <taxon>Hypocreales</taxon>
        <taxon>Hypocreaceae</taxon>
        <taxon>Trichoderma</taxon>
    </lineage>
</organism>
<dbReference type="EMBL" id="CP075864">
    <property type="protein sequence ID" value="QYS93494.1"/>
    <property type="molecule type" value="Genomic_DNA"/>
</dbReference>